<keyword evidence="2" id="KW-1185">Reference proteome</keyword>
<dbReference type="AlphaFoldDB" id="A0A6I6DT50"/>
<dbReference type="Proteomes" id="UP000422989">
    <property type="component" value="Chromosome"/>
</dbReference>
<dbReference type="InterPro" id="IPR013783">
    <property type="entry name" value="Ig-like_fold"/>
</dbReference>
<dbReference type="InterPro" id="IPR017853">
    <property type="entry name" value="GH"/>
</dbReference>
<sequence>MRSTNARERGAIAIGAIVAAVATALMGTPAYGSETVASGDATVSFDAAAEEWTLETDDVRRVIKFADGSLTQTELVSKETGRDYQQRGVSTEFRVRVDGADLRGSSGGWGLDGHETAVEPNGAVHLTLTLSRPGIRVDRQYWLYPDTSFIEERTDVTNTGSLAVELNDFSAVSMRVLGDDAEDVDMYAINGDKASAATYQTLKGPIPMASGLQNPGGRGGNVHQPFVTLHDREAAEGIAVTWDYTGNWVMNVGDSYGKILVEPRATLATALAPGNEITGPVGRVGFYQGDLDDMGNSILDFTYRYLWDDTSDEYFPLIRYGGYGSTPDIIGDKIRQLAYIGGDMVWMDDGWQDAMGDWNAKPGEPLREYRDFAAMHGMQMGYWLVPWGAEGKSQIAAQHPDWMLNAADRKAGLDTINPEVRAHIDSMLQDRQEELGPFMLKTDFGADSGNLEKANATMDILQEFVDHNPQAGLQLCSDGGGLMNLRTVALSDLALQRDGTPGREDGYWTSMMYPTEKLIASYGRGDVGKYSKSNRHLLSFHFTIAGDTTAPDEALEPLRVDAEIYRYLASQGVMGRWVEVYRPTSDSGSVVGILQKMSGDGERGYITFPKAAFALGSAVTLKPKGLEPDHAYTVASQEGSVPTQTRSGADWMRDGIDIGAYVEGEILYFNLENRPGAGTDEVAPTPAAEVRTALATRLGEDGVELTWKAGADDRWLSHYAIWKNGEPYTKVSSGEYFFDAGAAVDDVYEVRAVDGDGNVSAGAVSTPLDPEAPARAVLSTTSGWASGLHDGTYDVKMDLWWGQNAREFRLYENGDLLTAVPLTPDGRQAQHAAVPIAGRGNGTYVYTGELRNAAGGTETSTVTVEVTDAAPAKPALRIAGEDAERVALTDLWWGTNATAYRLLVDGEIVDEQDLTARSPQAQHVETVLGALGAGRHELQSVLVNTAGETRSDPVVVEER</sequence>
<dbReference type="InterPro" id="IPR038417">
    <property type="entry name" value="Alpga-gal_N_sf"/>
</dbReference>
<accession>A0A6I6DT50</accession>
<dbReference type="InterPro" id="IPR013785">
    <property type="entry name" value="Aldolase_TIM"/>
</dbReference>
<reference evidence="1 2" key="1">
    <citation type="submission" date="2018-09" db="EMBL/GenBank/DDBJ databases">
        <title>Whole genome sequencing of Microbacterium oryzae strain MB-10T.</title>
        <authorList>
            <person name="Das S.K."/>
        </authorList>
    </citation>
    <scope>NUCLEOTIDE SEQUENCE [LARGE SCALE GENOMIC DNA]</scope>
    <source>
        <strain evidence="1 2">MB-10</strain>
    </source>
</reference>
<evidence type="ECO:0000313" key="1">
    <source>
        <dbReference type="EMBL" id="QGU28165.1"/>
    </source>
</evidence>
<dbReference type="Gene3D" id="2.70.98.60">
    <property type="entry name" value="alpha-galactosidase from lactobacil brevis"/>
    <property type="match status" value="1"/>
</dbReference>
<gene>
    <name evidence="1" type="ORF">D7D94_11115</name>
</gene>
<evidence type="ECO:0008006" key="3">
    <source>
        <dbReference type="Google" id="ProtNLM"/>
    </source>
</evidence>
<dbReference type="GO" id="GO:0005975">
    <property type="term" value="P:carbohydrate metabolic process"/>
    <property type="evidence" value="ECO:0007669"/>
    <property type="project" value="UniProtKB-ARBA"/>
</dbReference>
<name>A0A6I6DT50_9MICO</name>
<dbReference type="InterPro" id="IPR014756">
    <property type="entry name" value="Ig_E-set"/>
</dbReference>
<dbReference type="KEGG" id="moj:D7D94_11115"/>
<organism evidence="1 2">
    <name type="scientific">Microbacterium oryzae</name>
    <dbReference type="NCBI Taxonomy" id="743009"/>
    <lineage>
        <taxon>Bacteria</taxon>
        <taxon>Bacillati</taxon>
        <taxon>Actinomycetota</taxon>
        <taxon>Actinomycetes</taxon>
        <taxon>Micrococcales</taxon>
        <taxon>Microbacteriaceae</taxon>
        <taxon>Microbacterium</taxon>
    </lineage>
</organism>
<dbReference type="Gene3D" id="2.60.40.10">
    <property type="entry name" value="Immunoglobulins"/>
    <property type="match status" value="3"/>
</dbReference>
<dbReference type="EMBL" id="CP032550">
    <property type="protein sequence ID" value="QGU28165.1"/>
    <property type="molecule type" value="Genomic_DNA"/>
</dbReference>
<evidence type="ECO:0000313" key="2">
    <source>
        <dbReference type="Proteomes" id="UP000422989"/>
    </source>
</evidence>
<dbReference type="Gene3D" id="3.20.20.70">
    <property type="entry name" value="Aldolase class I"/>
    <property type="match status" value="1"/>
</dbReference>
<proteinExistence type="predicted"/>
<dbReference type="SUPFAM" id="SSF51445">
    <property type="entry name" value="(Trans)glycosidases"/>
    <property type="match status" value="1"/>
</dbReference>
<dbReference type="OrthoDB" id="112037at2"/>
<protein>
    <recommendedName>
        <fullName evidence="3">Alpha-galactosidase</fullName>
    </recommendedName>
</protein>
<dbReference type="SUPFAM" id="SSF81296">
    <property type="entry name" value="E set domains"/>
    <property type="match status" value="2"/>
</dbReference>